<organism evidence="2 3">
    <name type="scientific">Hoeflea poritis</name>
    <dbReference type="NCBI Taxonomy" id="2993659"/>
    <lineage>
        <taxon>Bacteria</taxon>
        <taxon>Pseudomonadati</taxon>
        <taxon>Pseudomonadota</taxon>
        <taxon>Alphaproteobacteria</taxon>
        <taxon>Hyphomicrobiales</taxon>
        <taxon>Rhizobiaceae</taxon>
        <taxon>Hoeflea</taxon>
    </lineage>
</organism>
<evidence type="ECO:0000313" key="3">
    <source>
        <dbReference type="Proteomes" id="UP001148313"/>
    </source>
</evidence>
<dbReference type="RefSeq" id="WP_271091268.1">
    <property type="nucleotide sequence ID" value="NZ_JAPJZH010000013.1"/>
</dbReference>
<dbReference type="SUPFAM" id="SSF56935">
    <property type="entry name" value="Porins"/>
    <property type="match status" value="1"/>
</dbReference>
<dbReference type="EMBL" id="JAPJZH010000013">
    <property type="protein sequence ID" value="MDA4847443.1"/>
    <property type="molecule type" value="Genomic_DNA"/>
</dbReference>
<dbReference type="Proteomes" id="UP001148313">
    <property type="component" value="Unassembled WGS sequence"/>
</dbReference>
<sequence>MDPDLGSTQDLPPDTWRGGGQALVNIPIGDQFSAQLDLSGEFDFDNATNPATDDYAGQILGGAHLSYRDPNAFLLGGFAAVGEAFVDEPGVVSDKHETGWMVGGEGQYYLGNTTFYGQAGYFDTDGNDSETLVDAWFARGVIRHFFTPNAMLSGEVTYGQGTNNVGTPEDIAFAGWEVLYKRQIDSTHFAWFASYDGHYVKVNKNTVGSNDDRLYEHAFKVGLSFKFGANTLLEQDRYGATLDLPADPLRAAGYTVDVID</sequence>
<feature type="region of interest" description="Disordered" evidence="1">
    <location>
        <begin position="1"/>
        <end position="20"/>
    </location>
</feature>
<accession>A0ABT4VRV2</accession>
<gene>
    <name evidence="2" type="ORF">OOZ53_18925</name>
</gene>
<name>A0ABT4VRV2_9HYPH</name>
<evidence type="ECO:0000256" key="1">
    <source>
        <dbReference type="SAM" id="MobiDB-lite"/>
    </source>
</evidence>
<keyword evidence="3" id="KW-1185">Reference proteome</keyword>
<evidence type="ECO:0008006" key="4">
    <source>
        <dbReference type="Google" id="ProtNLM"/>
    </source>
</evidence>
<feature type="compositionally biased region" description="Polar residues" evidence="1">
    <location>
        <begin position="1"/>
        <end position="10"/>
    </location>
</feature>
<evidence type="ECO:0000313" key="2">
    <source>
        <dbReference type="EMBL" id="MDA4847443.1"/>
    </source>
</evidence>
<protein>
    <recommendedName>
        <fullName evidence="4">Outer membrane protein beta-barrel domain-containing protein</fullName>
    </recommendedName>
</protein>
<proteinExistence type="predicted"/>
<reference evidence="2" key="1">
    <citation type="submission" date="2022-11" db="EMBL/GenBank/DDBJ databases">
        <title>Hoeflea poritis sp. nov., isolated from scleractinian coral Porites lutea.</title>
        <authorList>
            <person name="Zhang G."/>
            <person name="Wei Q."/>
            <person name="Cai L."/>
        </authorList>
    </citation>
    <scope>NUCLEOTIDE SEQUENCE</scope>
    <source>
        <strain evidence="2">E7-10</strain>
    </source>
</reference>
<comment type="caution">
    <text evidence="2">The sequence shown here is derived from an EMBL/GenBank/DDBJ whole genome shotgun (WGS) entry which is preliminary data.</text>
</comment>